<evidence type="ECO:0000313" key="3">
    <source>
        <dbReference type="Proteomes" id="UP001154282"/>
    </source>
</evidence>
<gene>
    <name evidence="2" type="ORF">LITE_LOCUS34145</name>
</gene>
<comment type="caution">
    <text evidence="2">The sequence shown here is derived from an EMBL/GenBank/DDBJ whole genome shotgun (WGS) entry which is preliminary data.</text>
</comment>
<name>A0AAV0NM54_9ROSI</name>
<protein>
    <recommendedName>
        <fullName evidence="4">Secreted protein</fullName>
    </recommendedName>
</protein>
<evidence type="ECO:0000313" key="2">
    <source>
        <dbReference type="EMBL" id="CAI0459734.1"/>
    </source>
</evidence>
<evidence type="ECO:0000256" key="1">
    <source>
        <dbReference type="SAM" id="SignalP"/>
    </source>
</evidence>
<reference evidence="2" key="1">
    <citation type="submission" date="2022-08" db="EMBL/GenBank/DDBJ databases">
        <authorList>
            <person name="Gutierrez-Valencia J."/>
        </authorList>
    </citation>
    <scope>NUCLEOTIDE SEQUENCE</scope>
</reference>
<dbReference type="AlphaFoldDB" id="A0AAV0NM54"/>
<dbReference type="Proteomes" id="UP001154282">
    <property type="component" value="Unassembled WGS sequence"/>
</dbReference>
<feature type="chain" id="PRO_5043639690" description="Secreted protein" evidence="1">
    <location>
        <begin position="36"/>
        <end position="94"/>
    </location>
</feature>
<sequence length="94" mass="10582">MCLVMAPLAGERRMLGVLGLLLLLLLGMLQLVVETRQDRSMSTCKPSLATLCSSKLCLSLAECFSPREISMMLRNTTTGQHKWSLEMQCYRRIC</sequence>
<keyword evidence="1" id="KW-0732">Signal</keyword>
<proteinExistence type="predicted"/>
<dbReference type="EMBL" id="CAMGYJ010000008">
    <property type="protein sequence ID" value="CAI0459734.1"/>
    <property type="molecule type" value="Genomic_DNA"/>
</dbReference>
<organism evidence="2 3">
    <name type="scientific">Linum tenue</name>
    <dbReference type="NCBI Taxonomy" id="586396"/>
    <lineage>
        <taxon>Eukaryota</taxon>
        <taxon>Viridiplantae</taxon>
        <taxon>Streptophyta</taxon>
        <taxon>Embryophyta</taxon>
        <taxon>Tracheophyta</taxon>
        <taxon>Spermatophyta</taxon>
        <taxon>Magnoliopsida</taxon>
        <taxon>eudicotyledons</taxon>
        <taxon>Gunneridae</taxon>
        <taxon>Pentapetalae</taxon>
        <taxon>rosids</taxon>
        <taxon>fabids</taxon>
        <taxon>Malpighiales</taxon>
        <taxon>Linaceae</taxon>
        <taxon>Linum</taxon>
    </lineage>
</organism>
<feature type="signal peptide" evidence="1">
    <location>
        <begin position="1"/>
        <end position="35"/>
    </location>
</feature>
<keyword evidence="3" id="KW-1185">Reference proteome</keyword>
<evidence type="ECO:0008006" key="4">
    <source>
        <dbReference type="Google" id="ProtNLM"/>
    </source>
</evidence>
<accession>A0AAV0NM54</accession>